<dbReference type="PIRSF" id="PIRSF006402">
    <property type="entry name" value="UCP006402_thioredoxin"/>
    <property type="match status" value="1"/>
</dbReference>
<feature type="domain" description="Spermatogenesis-associated protein 20-like TRX" evidence="1">
    <location>
        <begin position="7"/>
        <end position="162"/>
    </location>
</feature>
<keyword evidence="3" id="KW-1185">Reference proteome</keyword>
<reference evidence="3" key="1">
    <citation type="submission" date="2016-11" db="EMBL/GenBank/DDBJ databases">
        <authorList>
            <person name="Varghese N."/>
            <person name="Submissions S."/>
        </authorList>
    </citation>
    <scope>NUCLEOTIDE SEQUENCE [LARGE SCALE GENOMIC DNA]</scope>
    <source>
        <strain evidence="3">DSM 24579</strain>
    </source>
</reference>
<dbReference type="InterPro" id="IPR036249">
    <property type="entry name" value="Thioredoxin-like_sf"/>
</dbReference>
<dbReference type="Gene3D" id="1.50.10.20">
    <property type="match status" value="1"/>
</dbReference>
<dbReference type="SUPFAM" id="SSF52833">
    <property type="entry name" value="Thioredoxin-like"/>
    <property type="match status" value="1"/>
</dbReference>
<name>A0A1M5H8V8_SALEC</name>
<dbReference type="SUPFAM" id="SSF48208">
    <property type="entry name" value="Six-hairpin glycosidases"/>
    <property type="match status" value="1"/>
</dbReference>
<gene>
    <name evidence="2" type="ORF">SAMN05444483_10539</name>
</gene>
<dbReference type="PANTHER" id="PTHR42899:SF1">
    <property type="entry name" value="SPERMATOGENESIS-ASSOCIATED PROTEIN 20"/>
    <property type="match status" value="1"/>
</dbReference>
<dbReference type="Proteomes" id="UP000183945">
    <property type="component" value="Unassembled WGS sequence"/>
</dbReference>
<evidence type="ECO:0000313" key="2">
    <source>
        <dbReference type="EMBL" id="SHG12427.1"/>
    </source>
</evidence>
<dbReference type="InterPro" id="IPR024705">
    <property type="entry name" value="Ssp411"/>
</dbReference>
<dbReference type="Gene3D" id="3.40.30.10">
    <property type="entry name" value="Glutaredoxin"/>
    <property type="match status" value="1"/>
</dbReference>
<dbReference type="Pfam" id="PF03190">
    <property type="entry name" value="Thioredox_DsbH"/>
    <property type="match status" value="1"/>
</dbReference>
<dbReference type="InterPro" id="IPR012341">
    <property type="entry name" value="6hp_glycosidase-like_sf"/>
</dbReference>
<evidence type="ECO:0000259" key="1">
    <source>
        <dbReference type="Pfam" id="PF03190"/>
    </source>
</evidence>
<dbReference type="EMBL" id="FQVT01000005">
    <property type="protein sequence ID" value="SHG12427.1"/>
    <property type="molecule type" value="Genomic_DNA"/>
</dbReference>
<evidence type="ECO:0000313" key="3">
    <source>
        <dbReference type="Proteomes" id="UP000183945"/>
    </source>
</evidence>
<dbReference type="PANTHER" id="PTHR42899">
    <property type="entry name" value="SPERMATOGENESIS-ASSOCIATED PROTEIN 20"/>
    <property type="match status" value="1"/>
</dbReference>
<dbReference type="AlphaFoldDB" id="A0A1M5H8V8"/>
<dbReference type="CDD" id="cd02955">
    <property type="entry name" value="SSP411"/>
    <property type="match status" value="1"/>
</dbReference>
<dbReference type="InterPro" id="IPR008928">
    <property type="entry name" value="6-hairpin_glycosidase_sf"/>
</dbReference>
<proteinExistence type="predicted"/>
<dbReference type="STRING" id="1073325.SAMN05444483_10539"/>
<dbReference type="InterPro" id="IPR004879">
    <property type="entry name" value="Ssp411-like_TRX"/>
</dbReference>
<accession>A0A1M5H8V8</accession>
<sequence>MPEHKYTNQLIHESSPYLLQHAHNPVNWQAWSTESLDNARKNNKLLLISIGYSACHWCHVMEHESFEDEGVAEMMNTNFINIKVDREERPDIDQVYMNAVQAMTGSGGWPMNIVALPDGRPVWGGLYFRKEQWLDALKQLSELYKNEPEKMQEYASHLEEGLQQLQLIDLPKEETDFSSAFTTNIIEKWKKSLDHKNGGSRGAPKFMLPVNQEFLLRAAVQLNDRDLKEHTLHSLDKISYGGVFDHIGGGFSRYSVDERWHVPHFEKMLYDNAQLVSLYSKAYNLTKKEWYKEVVYKTLQFIKEELTDTSGAFYSALDADSKDEQGNKVEGAFYTWTKKQLQQILKDDFTIFSAYYNINSFGKWEDDKYVLIRTKPDEAIASEFDLSEKELLLKKKKWTTQLKKIREKREKPGLDDKSLTSWNALMLNAYAEAYKSFKEPEFLEMALNNAGFLLEKQTKEDLRLYHNYKNGKSSINAYLEDYVFCSEAFLNLYETTFEEKWLERSEQYIKVCLEDFQDKETGLFYFTSSQDEALITRNFELTDNVTPASNSVMAKNLFKISKITGNTVYRDIAENMLKAVSSKIKTQPQAYSNWLNLLLDFTENTYEVAITGKNALVIKSEIQQEYLPNILLAGSEKASAISILKNRFQENKNLIYICHNGTCELPLTSVPATIETLKQF</sequence>
<dbReference type="RefSeq" id="WP_072879199.1">
    <property type="nucleotide sequence ID" value="NZ_FQVT01000005.1"/>
</dbReference>
<protein>
    <recommendedName>
        <fullName evidence="1">Spermatogenesis-associated protein 20-like TRX domain-containing protein</fullName>
    </recommendedName>
</protein>
<dbReference type="Gene3D" id="1.50.10.10">
    <property type="match status" value="1"/>
</dbReference>
<dbReference type="OrthoDB" id="9762614at2"/>
<dbReference type="GO" id="GO:0005975">
    <property type="term" value="P:carbohydrate metabolic process"/>
    <property type="evidence" value="ECO:0007669"/>
    <property type="project" value="InterPro"/>
</dbReference>
<organism evidence="2 3">
    <name type="scientific">Salegentibacter echinorum</name>
    <dbReference type="NCBI Taxonomy" id="1073325"/>
    <lineage>
        <taxon>Bacteria</taxon>
        <taxon>Pseudomonadati</taxon>
        <taxon>Bacteroidota</taxon>
        <taxon>Flavobacteriia</taxon>
        <taxon>Flavobacteriales</taxon>
        <taxon>Flavobacteriaceae</taxon>
        <taxon>Salegentibacter</taxon>
    </lineage>
</organism>